<dbReference type="Proteomes" id="UP000092600">
    <property type="component" value="Unassembled WGS sequence"/>
</dbReference>
<feature type="compositionally biased region" description="Low complexity" evidence="2">
    <location>
        <begin position="164"/>
        <end position="181"/>
    </location>
</feature>
<feature type="region of interest" description="Disordered" evidence="2">
    <location>
        <begin position="154"/>
        <end position="191"/>
    </location>
</feature>
<dbReference type="PRINTS" id="PR00347">
    <property type="entry name" value="THAUMATIN"/>
</dbReference>
<evidence type="ECO:0000256" key="2">
    <source>
        <dbReference type="SAM" id="MobiDB-lite"/>
    </source>
</evidence>
<dbReference type="STRING" id="4615.A0A199UN41"/>
<dbReference type="PROSITE" id="PS51367">
    <property type="entry name" value="THAUMATIN_2"/>
    <property type="match status" value="1"/>
</dbReference>
<dbReference type="Gene3D" id="2.60.110.10">
    <property type="entry name" value="Thaumatin"/>
    <property type="match status" value="1"/>
</dbReference>
<accession>A0A199UN41</accession>
<evidence type="ECO:0000256" key="1">
    <source>
        <dbReference type="PIRSR" id="PIRSR002703-1"/>
    </source>
</evidence>
<dbReference type="InterPro" id="IPR037176">
    <property type="entry name" value="Osmotin/thaumatin-like_sf"/>
</dbReference>
<protein>
    <submittedName>
        <fullName evidence="3">Thaumatin-like protein 1</fullName>
    </submittedName>
</protein>
<evidence type="ECO:0000313" key="3">
    <source>
        <dbReference type="EMBL" id="OAY66262.1"/>
    </source>
</evidence>
<feature type="non-terminal residue" evidence="3">
    <location>
        <position position="234"/>
    </location>
</feature>
<feature type="disulfide bond" evidence="1">
    <location>
        <begin position="138"/>
        <end position="217"/>
    </location>
</feature>
<comment type="caution">
    <text evidence="3">The sequence shown here is derived from an EMBL/GenBank/DDBJ whole genome shotgun (WGS) entry which is preliminary data.</text>
</comment>
<evidence type="ECO:0000313" key="4">
    <source>
        <dbReference type="Proteomes" id="UP000092600"/>
    </source>
</evidence>
<feature type="non-terminal residue" evidence="3">
    <location>
        <position position="1"/>
    </location>
</feature>
<dbReference type="EMBL" id="LSRQ01006350">
    <property type="protein sequence ID" value="OAY66262.1"/>
    <property type="molecule type" value="Genomic_DNA"/>
</dbReference>
<proteinExistence type="predicted"/>
<dbReference type="SUPFAM" id="SSF49870">
    <property type="entry name" value="Osmotin, thaumatin-like protein"/>
    <property type="match status" value="1"/>
</dbReference>
<name>A0A199UN41_ANACO</name>
<feature type="disulfide bond" evidence="1">
    <location>
        <begin position="12"/>
        <end position="228"/>
    </location>
</feature>
<dbReference type="Pfam" id="PF00314">
    <property type="entry name" value="Thaumatin"/>
    <property type="match status" value="2"/>
</dbReference>
<organism evidence="3 4">
    <name type="scientific">Ananas comosus</name>
    <name type="common">Pineapple</name>
    <name type="synonym">Ananas ananas</name>
    <dbReference type="NCBI Taxonomy" id="4615"/>
    <lineage>
        <taxon>Eukaryota</taxon>
        <taxon>Viridiplantae</taxon>
        <taxon>Streptophyta</taxon>
        <taxon>Embryophyta</taxon>
        <taxon>Tracheophyta</taxon>
        <taxon>Spermatophyta</taxon>
        <taxon>Magnoliopsida</taxon>
        <taxon>Liliopsida</taxon>
        <taxon>Poales</taxon>
        <taxon>Bromeliaceae</taxon>
        <taxon>Bromelioideae</taxon>
        <taxon>Ananas</taxon>
    </lineage>
</organism>
<reference evidence="3 4" key="1">
    <citation type="journal article" date="2016" name="DNA Res.">
        <title>The draft genome of MD-2 pineapple using hybrid error correction of long reads.</title>
        <authorList>
            <person name="Redwan R.M."/>
            <person name="Saidin A."/>
            <person name="Kumar S.V."/>
        </authorList>
    </citation>
    <scope>NUCLEOTIDE SEQUENCE [LARGE SCALE GENOMIC DNA]</scope>
    <source>
        <strain evidence="4">cv. MD2</strain>
        <tissue evidence="3">Leaf</tissue>
    </source>
</reference>
<dbReference type="PIRSF" id="PIRSF002703">
    <property type="entry name" value="Thaumatin"/>
    <property type="match status" value="1"/>
</dbReference>
<dbReference type="AlphaFoldDB" id="A0A199UN41"/>
<dbReference type="SMART" id="SM00205">
    <property type="entry name" value="THN"/>
    <property type="match status" value="1"/>
</dbReference>
<sequence>GEGTTFTFVNRCGGTVWPGCCRTRAARSWRARVRAGVRSVADVRGADGWSGRFWARTGCNFDASDRGSCATGDCGSGQLQCNGAGAAPPATLAEFTLSSSASSSSAAQDFYDVSLVGRRYNLPMTIEANAGRRRRRGCAATGCAADLNKRCRRAQGGEGKGRRAGALARPLRSRSSAAAGPSPAPPPAPLRLLPDVQVRLPQSYSYAFDDPTSTFTCSGGAGYTITFCPASSPP</sequence>
<dbReference type="PANTHER" id="PTHR31048">
    <property type="entry name" value="OS03G0233200 PROTEIN"/>
    <property type="match status" value="1"/>
</dbReference>
<gene>
    <name evidence="3" type="ORF">ACMD2_27182</name>
</gene>
<feature type="disulfide bond" evidence="1">
    <location>
        <begin position="59"/>
        <end position="69"/>
    </location>
</feature>
<dbReference type="InterPro" id="IPR001938">
    <property type="entry name" value="Thaumatin"/>
</dbReference>
<feature type="disulfide bond" evidence="1">
    <location>
        <begin position="74"/>
        <end position="81"/>
    </location>
</feature>
<keyword evidence="1" id="KW-1015">Disulfide bond</keyword>